<evidence type="ECO:0000256" key="1">
    <source>
        <dbReference type="SAM" id="MobiDB-lite"/>
    </source>
</evidence>
<gene>
    <name evidence="2" type="ORF">J1605_022603</name>
</gene>
<evidence type="ECO:0000313" key="3">
    <source>
        <dbReference type="Proteomes" id="UP001159641"/>
    </source>
</evidence>
<feature type="region of interest" description="Disordered" evidence="1">
    <location>
        <begin position="1"/>
        <end position="185"/>
    </location>
</feature>
<sequence>MELRFDFRRDPEERRRGPPSGGRYRNPELLNTEQRNKPRTRPPPGVPRSPQDPPPESLPKGCPALGLWGPGEPHHGASPEERRPGRLGSGALELGPSVRRPGSRVPPRGLHPRRSSRSGSPTVHQSPHVLVSSPQVCAGLGAAGGRRGRRRARGAGAVGAGTRGAATRAGGRGRGGSRPAVVSAR</sequence>
<proteinExistence type="predicted"/>
<organism evidence="2 3">
    <name type="scientific">Eschrichtius robustus</name>
    <name type="common">California gray whale</name>
    <name type="synonym">Eschrichtius gibbosus</name>
    <dbReference type="NCBI Taxonomy" id="9764"/>
    <lineage>
        <taxon>Eukaryota</taxon>
        <taxon>Metazoa</taxon>
        <taxon>Chordata</taxon>
        <taxon>Craniata</taxon>
        <taxon>Vertebrata</taxon>
        <taxon>Euteleostomi</taxon>
        <taxon>Mammalia</taxon>
        <taxon>Eutheria</taxon>
        <taxon>Laurasiatheria</taxon>
        <taxon>Artiodactyla</taxon>
        <taxon>Whippomorpha</taxon>
        <taxon>Cetacea</taxon>
        <taxon>Mysticeti</taxon>
        <taxon>Eschrichtiidae</taxon>
        <taxon>Eschrichtius</taxon>
    </lineage>
</organism>
<reference evidence="2 3" key="1">
    <citation type="submission" date="2022-11" db="EMBL/GenBank/DDBJ databases">
        <title>Whole genome sequence of Eschrichtius robustus ER-17-0199.</title>
        <authorList>
            <person name="Bruniche-Olsen A."/>
            <person name="Black A.N."/>
            <person name="Fields C.J."/>
            <person name="Walden K."/>
            <person name="Dewoody J.A."/>
        </authorList>
    </citation>
    <scope>NUCLEOTIDE SEQUENCE [LARGE SCALE GENOMIC DNA]</scope>
    <source>
        <strain evidence="2">ER-17-0199</strain>
        <tissue evidence="2">Blubber</tissue>
    </source>
</reference>
<feature type="compositionally biased region" description="Basic and acidic residues" evidence="1">
    <location>
        <begin position="1"/>
        <end position="16"/>
    </location>
</feature>
<feature type="compositionally biased region" description="Pro residues" evidence="1">
    <location>
        <begin position="41"/>
        <end position="57"/>
    </location>
</feature>
<dbReference type="EMBL" id="JAIQCJ010001648">
    <property type="protein sequence ID" value="KAJ8788042.1"/>
    <property type="molecule type" value="Genomic_DNA"/>
</dbReference>
<protein>
    <submittedName>
        <fullName evidence="2">Uncharacterized protein</fullName>
    </submittedName>
</protein>
<dbReference type="AlphaFoldDB" id="A0AB34H5I0"/>
<comment type="caution">
    <text evidence="2">The sequence shown here is derived from an EMBL/GenBank/DDBJ whole genome shotgun (WGS) entry which is preliminary data.</text>
</comment>
<name>A0AB34H5I0_ESCRO</name>
<feature type="compositionally biased region" description="Low complexity" evidence="1">
    <location>
        <begin position="95"/>
        <end position="108"/>
    </location>
</feature>
<feature type="compositionally biased region" description="Basic and acidic residues" evidence="1">
    <location>
        <begin position="72"/>
        <end position="84"/>
    </location>
</feature>
<keyword evidence="3" id="KW-1185">Reference proteome</keyword>
<accession>A0AB34H5I0</accession>
<dbReference type="Proteomes" id="UP001159641">
    <property type="component" value="Unassembled WGS sequence"/>
</dbReference>
<evidence type="ECO:0000313" key="2">
    <source>
        <dbReference type="EMBL" id="KAJ8788042.1"/>
    </source>
</evidence>